<organism evidence="1 2">
    <name type="scientific">Jimgerdemannia flammicorona</name>
    <dbReference type="NCBI Taxonomy" id="994334"/>
    <lineage>
        <taxon>Eukaryota</taxon>
        <taxon>Fungi</taxon>
        <taxon>Fungi incertae sedis</taxon>
        <taxon>Mucoromycota</taxon>
        <taxon>Mucoromycotina</taxon>
        <taxon>Endogonomycetes</taxon>
        <taxon>Endogonales</taxon>
        <taxon>Endogonaceae</taxon>
        <taxon>Jimgerdemannia</taxon>
    </lineage>
</organism>
<dbReference type="Proteomes" id="UP000268093">
    <property type="component" value="Unassembled WGS sequence"/>
</dbReference>
<dbReference type="OrthoDB" id="10255091at2759"/>
<name>A0A433BAW0_9FUNG</name>
<accession>A0A433BAW0</accession>
<sequence length="75" mass="8084">MTHSTGYRSQRWLRERSGYTPSSIALRIVDKSSSTKIMSAASLDTSVPLLPMEIPISAIFKAGASFTPSPVIATI</sequence>
<gene>
    <name evidence="1" type="ORF">BC936DRAFT_139008</name>
</gene>
<proteinExistence type="predicted"/>
<keyword evidence="2" id="KW-1185">Reference proteome</keyword>
<dbReference type="AlphaFoldDB" id="A0A433BAW0"/>
<protein>
    <submittedName>
        <fullName evidence="1">Uncharacterized protein</fullName>
    </submittedName>
</protein>
<evidence type="ECO:0000313" key="2">
    <source>
        <dbReference type="Proteomes" id="UP000268093"/>
    </source>
</evidence>
<dbReference type="EMBL" id="RBNI01014131">
    <property type="protein sequence ID" value="RUP23410.1"/>
    <property type="molecule type" value="Genomic_DNA"/>
</dbReference>
<comment type="caution">
    <text evidence="1">The sequence shown here is derived from an EMBL/GenBank/DDBJ whole genome shotgun (WGS) entry which is preliminary data.</text>
</comment>
<reference evidence="1 2" key="1">
    <citation type="journal article" date="2018" name="New Phytol.">
        <title>Phylogenomics of Endogonaceae and evolution of mycorrhizas within Mucoromycota.</title>
        <authorList>
            <person name="Chang Y."/>
            <person name="Desiro A."/>
            <person name="Na H."/>
            <person name="Sandor L."/>
            <person name="Lipzen A."/>
            <person name="Clum A."/>
            <person name="Barry K."/>
            <person name="Grigoriev I.V."/>
            <person name="Martin F.M."/>
            <person name="Stajich J.E."/>
            <person name="Smith M.E."/>
            <person name="Bonito G."/>
            <person name="Spatafora J.W."/>
        </authorList>
    </citation>
    <scope>NUCLEOTIDE SEQUENCE [LARGE SCALE GENOMIC DNA]</scope>
    <source>
        <strain evidence="1 2">GMNB39</strain>
    </source>
</reference>
<evidence type="ECO:0000313" key="1">
    <source>
        <dbReference type="EMBL" id="RUP23410.1"/>
    </source>
</evidence>